<dbReference type="Gene3D" id="3.60.15.10">
    <property type="entry name" value="Ribonuclease Z/Hydroxyacylglutathione hydrolase-like"/>
    <property type="match status" value="1"/>
</dbReference>
<name>A0A845B5Z5_9PROT</name>
<reference evidence="1 2" key="1">
    <citation type="submission" date="2019-03" db="EMBL/GenBank/DDBJ databases">
        <title>Roseomonas sp. a novel Roseomonas species isolated from Sea whip Gorgonian.</title>
        <authorList>
            <person name="Li F."/>
            <person name="Pan X."/>
            <person name="Huang S."/>
            <person name="Li Z."/>
            <person name="Meng B."/>
        </authorList>
    </citation>
    <scope>NUCLEOTIDE SEQUENCE [LARGE SCALE GENOMIC DNA]</scope>
    <source>
        <strain evidence="1 2">M0104</strain>
    </source>
</reference>
<protein>
    <submittedName>
        <fullName evidence="1">Ribonuclease Z</fullName>
    </submittedName>
</protein>
<organism evidence="1 2">
    <name type="scientific">Teichococcus coralli</name>
    <dbReference type="NCBI Taxonomy" id="2545983"/>
    <lineage>
        <taxon>Bacteria</taxon>
        <taxon>Pseudomonadati</taxon>
        <taxon>Pseudomonadota</taxon>
        <taxon>Alphaproteobacteria</taxon>
        <taxon>Acetobacterales</taxon>
        <taxon>Roseomonadaceae</taxon>
        <taxon>Roseomonas</taxon>
    </lineage>
</organism>
<dbReference type="GO" id="GO:0042781">
    <property type="term" value="F:3'-tRNA processing endoribonuclease activity"/>
    <property type="evidence" value="ECO:0007669"/>
    <property type="project" value="TreeGrafter"/>
</dbReference>
<dbReference type="EMBL" id="SNVJ01000004">
    <property type="protein sequence ID" value="MXP63043.1"/>
    <property type="molecule type" value="Genomic_DNA"/>
</dbReference>
<sequence>MWSCRSSVPPCLPGEPPSEMRVSAKAAKDPGSGATLPEDSNMAWLVQPRLVNDPFSDPTLLLDFAFARRALLFDLGDLAALSAREIIRTTHVFVSHMHMDHFSGFDRLLRLNLYQPRTVHLIGPPGLCDAVAAKLAAYTWNLLGPNSADFRLIAEEWLPGAPGGRSLFAAQEAFRRRELAPPARTGRILLEEGDFTVEAALLDHGIPCLAFALQETLRVNVHRPALEAAGLPVGPWLTAAKQAMRRGAAEGTEIAIDAGRGVRLEWLRERGVLRAGPGQRITYATDLGASPGNVEALVSLARGSDMLFIEAGFLAEDGAMAARKNHLTAAQAGGIARAAGVVHARPMHFSSRYAGREEALRQEFAAAFGAAA</sequence>
<keyword evidence="2" id="KW-1185">Reference proteome</keyword>
<gene>
    <name evidence="1" type="ORF">E0493_06710</name>
</gene>
<dbReference type="PANTHER" id="PTHR46018:SF7">
    <property type="entry name" value="RIBONUCLEASE Z"/>
    <property type="match status" value="1"/>
</dbReference>
<dbReference type="PANTHER" id="PTHR46018">
    <property type="entry name" value="ZINC PHOSPHODIESTERASE ELAC PROTEIN 1"/>
    <property type="match status" value="1"/>
</dbReference>
<dbReference type="InterPro" id="IPR036866">
    <property type="entry name" value="RibonucZ/Hydroxyglut_hydro"/>
</dbReference>
<dbReference type="SUPFAM" id="SSF56281">
    <property type="entry name" value="Metallo-hydrolase/oxidoreductase"/>
    <property type="match status" value="1"/>
</dbReference>
<accession>A0A845B5Z5</accession>
<comment type="caution">
    <text evidence="1">The sequence shown here is derived from an EMBL/GenBank/DDBJ whole genome shotgun (WGS) entry which is preliminary data.</text>
</comment>
<dbReference type="NCBIfam" id="NF002558">
    <property type="entry name" value="PRK02126.1"/>
    <property type="match status" value="1"/>
</dbReference>
<dbReference type="Proteomes" id="UP000460715">
    <property type="component" value="Unassembled WGS sequence"/>
</dbReference>
<proteinExistence type="predicted"/>
<evidence type="ECO:0000313" key="1">
    <source>
        <dbReference type="EMBL" id="MXP63043.1"/>
    </source>
</evidence>
<evidence type="ECO:0000313" key="2">
    <source>
        <dbReference type="Proteomes" id="UP000460715"/>
    </source>
</evidence>
<dbReference type="AlphaFoldDB" id="A0A845B5Z5"/>